<organism evidence="1 2">
    <name type="scientific">Persea americana</name>
    <name type="common">Avocado</name>
    <dbReference type="NCBI Taxonomy" id="3435"/>
    <lineage>
        <taxon>Eukaryota</taxon>
        <taxon>Viridiplantae</taxon>
        <taxon>Streptophyta</taxon>
        <taxon>Embryophyta</taxon>
        <taxon>Tracheophyta</taxon>
        <taxon>Spermatophyta</taxon>
        <taxon>Magnoliopsida</taxon>
        <taxon>Magnoliidae</taxon>
        <taxon>Laurales</taxon>
        <taxon>Lauraceae</taxon>
        <taxon>Persea</taxon>
    </lineage>
</organism>
<protein>
    <submittedName>
        <fullName evidence="1">Uncharacterized protein</fullName>
    </submittedName>
</protein>
<reference evidence="1 2" key="1">
    <citation type="journal article" date="2022" name="Hortic Res">
        <title>A haplotype resolved chromosomal level avocado genome allows analysis of novel avocado genes.</title>
        <authorList>
            <person name="Nath O."/>
            <person name="Fletcher S.J."/>
            <person name="Hayward A."/>
            <person name="Shaw L.M."/>
            <person name="Masouleh A.K."/>
            <person name="Furtado A."/>
            <person name="Henry R.J."/>
            <person name="Mitter N."/>
        </authorList>
    </citation>
    <scope>NUCLEOTIDE SEQUENCE [LARGE SCALE GENOMIC DNA]</scope>
    <source>
        <strain evidence="2">cv. Hass</strain>
    </source>
</reference>
<evidence type="ECO:0000313" key="1">
    <source>
        <dbReference type="EMBL" id="KAJ8623118.1"/>
    </source>
</evidence>
<name>A0ACC2KPY2_PERAE</name>
<keyword evidence="2" id="KW-1185">Reference proteome</keyword>
<comment type="caution">
    <text evidence="1">The sequence shown here is derived from an EMBL/GenBank/DDBJ whole genome shotgun (WGS) entry which is preliminary data.</text>
</comment>
<dbReference type="EMBL" id="CM056818">
    <property type="protein sequence ID" value="KAJ8623118.1"/>
    <property type="molecule type" value="Genomic_DNA"/>
</dbReference>
<accession>A0ACC2KPY2</accession>
<proteinExistence type="predicted"/>
<evidence type="ECO:0000313" key="2">
    <source>
        <dbReference type="Proteomes" id="UP001234297"/>
    </source>
</evidence>
<dbReference type="Proteomes" id="UP001234297">
    <property type="component" value="Chromosome 10"/>
</dbReference>
<gene>
    <name evidence="1" type="ORF">MRB53_031647</name>
</gene>
<sequence>MAISSARKLCQNLIALSIQRCRISNNLCRLSIVLKSPTEFNPPLLRVTISDTGAGSSLAEFKCMDWTSSQVSAETWDGVLSITTTSICDNEIHHYCLSFKETIATRRLSRLPTTPKNGRKFSGSEVSFTVQESIDDFVVWITQLCQKISILKIPIVAVELLVEQMNGPGSRCDHLLLAKDGILLPLSMPSIERLASGLEDYVLKHGNAVDKECQDCFSSREQLKVGRGVACSGPSVKTTVQMAEAVIVITEVPESSKFSCLRACSKMTEVLTPQMHKRTQCDRNLVKKAVKIALDDLKAKYTGLFLSSHALKIRGYAPDLSRAIAGLILSSNDKDFQGECASLLGLQPEDIRGEGIVDSCIREKIIGVIEMNDIKPKYVKEYAPHLFEDNSIQKEESQDEEDEGAKVGNCLKHAVGIKNLSCGKKDPSVHSTRTESWILFWAFSA</sequence>